<feature type="domain" description="Schlafen AlbA-2" evidence="1">
    <location>
        <begin position="15"/>
        <end position="145"/>
    </location>
</feature>
<organism evidence="2 3">
    <name type="scientific">Ruminococcus bicirculans</name>
    <name type="common">ex Wegman et al. 2014</name>
    <dbReference type="NCBI Taxonomy" id="1160721"/>
    <lineage>
        <taxon>Bacteria</taxon>
        <taxon>Bacillati</taxon>
        <taxon>Bacillota</taxon>
        <taxon>Clostridia</taxon>
        <taxon>Eubacteriales</taxon>
        <taxon>Oscillospiraceae</taxon>
        <taxon>Ruminococcus</taxon>
    </lineage>
</organism>
<proteinExistence type="predicted"/>
<dbReference type="AlphaFoldDB" id="A0AAW5KK86"/>
<dbReference type="InterPro" id="IPR007421">
    <property type="entry name" value="Schlafen_AlbA_2_dom"/>
</dbReference>
<sequence length="215" mass="25187">MNKSGILDLILLKQEGSYWDFKREWYFQDKKADLLHDIICMANNLSNRDAYIIVGVDEENDYSFSSVKSDPNRKNTQQLVDFIREKHFAGGIRPIVSVESLDFGEIEIDVIVIHNSDATPFYLTENFQSVMPNNIYTRVMDSNTPKNKSADLPHIETLWKKRFGLLSSPLERMMIYLKNPDLWKNSPNDYPTKKQYYRFFPEFTIETVHNESKNG</sequence>
<evidence type="ECO:0000259" key="1">
    <source>
        <dbReference type="Pfam" id="PF04326"/>
    </source>
</evidence>
<dbReference type="EMBL" id="JANGCN010000010">
    <property type="protein sequence ID" value="MCQ5152940.1"/>
    <property type="molecule type" value="Genomic_DNA"/>
</dbReference>
<dbReference type="RefSeq" id="WP_256321934.1">
    <property type="nucleotide sequence ID" value="NZ_JANGCN010000010.1"/>
</dbReference>
<dbReference type="Gene3D" id="3.30.950.30">
    <property type="entry name" value="Schlafen, AAA domain"/>
    <property type="match status" value="1"/>
</dbReference>
<comment type="caution">
    <text evidence="2">The sequence shown here is derived from an EMBL/GenBank/DDBJ whole genome shotgun (WGS) entry which is preliminary data.</text>
</comment>
<name>A0AAW5KK86_9FIRM</name>
<evidence type="ECO:0000313" key="3">
    <source>
        <dbReference type="Proteomes" id="UP001206236"/>
    </source>
</evidence>
<accession>A0AAW5KK86</accession>
<evidence type="ECO:0000313" key="2">
    <source>
        <dbReference type="EMBL" id="MCQ5152940.1"/>
    </source>
</evidence>
<protein>
    <submittedName>
        <fullName evidence="2">DNA binding domain-containing protein</fullName>
    </submittedName>
</protein>
<dbReference type="Pfam" id="PF04326">
    <property type="entry name" value="SLFN_AlbA_2"/>
    <property type="match status" value="1"/>
</dbReference>
<dbReference type="InterPro" id="IPR038461">
    <property type="entry name" value="Schlafen_AlbA_2_dom_sf"/>
</dbReference>
<reference evidence="2" key="1">
    <citation type="submission" date="2022-06" db="EMBL/GenBank/DDBJ databases">
        <title>Isolation of gut microbiota from human fecal samples.</title>
        <authorList>
            <person name="Pamer E.G."/>
            <person name="Barat B."/>
            <person name="Waligurski E."/>
            <person name="Medina S."/>
            <person name="Paddock L."/>
            <person name="Mostad J."/>
        </authorList>
    </citation>
    <scope>NUCLEOTIDE SEQUENCE</scope>
    <source>
        <strain evidence="2">DFI.5.57</strain>
    </source>
</reference>
<gene>
    <name evidence="2" type="ORF">NE632_06410</name>
</gene>
<dbReference type="Proteomes" id="UP001206236">
    <property type="component" value="Unassembled WGS sequence"/>
</dbReference>